<protein>
    <submittedName>
        <fullName evidence="1">Uncharacterized protein</fullName>
    </submittedName>
</protein>
<accession>A0A3P6PMN0</accession>
<gene>
    <name evidence="1" type="ORF">ASIM_LOCUS3241</name>
</gene>
<name>A0A3P6PMN0_ANISI</name>
<sequence>MLSILFSTYLQGKRRVAYIGPLRISGIKRRFFSKSIRLKRRAL</sequence>
<evidence type="ECO:0000313" key="1">
    <source>
        <dbReference type="EMBL" id="VDK21401.1"/>
    </source>
</evidence>
<dbReference type="Proteomes" id="UP000267096">
    <property type="component" value="Unassembled WGS sequence"/>
</dbReference>
<keyword evidence="2" id="KW-1185">Reference proteome</keyword>
<organism evidence="1 2">
    <name type="scientific">Anisakis simplex</name>
    <name type="common">Herring worm</name>
    <dbReference type="NCBI Taxonomy" id="6269"/>
    <lineage>
        <taxon>Eukaryota</taxon>
        <taxon>Metazoa</taxon>
        <taxon>Ecdysozoa</taxon>
        <taxon>Nematoda</taxon>
        <taxon>Chromadorea</taxon>
        <taxon>Rhabditida</taxon>
        <taxon>Spirurina</taxon>
        <taxon>Ascaridomorpha</taxon>
        <taxon>Ascaridoidea</taxon>
        <taxon>Anisakidae</taxon>
        <taxon>Anisakis</taxon>
        <taxon>Anisakis simplex complex</taxon>
    </lineage>
</organism>
<dbReference type="AlphaFoldDB" id="A0A3P6PMN0"/>
<dbReference type="EMBL" id="UYRR01004885">
    <property type="protein sequence ID" value="VDK21401.1"/>
    <property type="molecule type" value="Genomic_DNA"/>
</dbReference>
<reference evidence="1 2" key="1">
    <citation type="submission" date="2018-11" db="EMBL/GenBank/DDBJ databases">
        <authorList>
            <consortium name="Pathogen Informatics"/>
        </authorList>
    </citation>
    <scope>NUCLEOTIDE SEQUENCE [LARGE SCALE GENOMIC DNA]</scope>
</reference>
<proteinExistence type="predicted"/>
<evidence type="ECO:0000313" key="2">
    <source>
        <dbReference type="Proteomes" id="UP000267096"/>
    </source>
</evidence>